<feature type="transmembrane region" description="Helical" evidence="7">
    <location>
        <begin position="51"/>
        <end position="70"/>
    </location>
</feature>
<keyword evidence="6 7" id="KW-0472">Membrane</keyword>
<comment type="subcellular location">
    <subcellularLocation>
        <location evidence="2">Endomembrane system</location>
        <topology evidence="2">Multi-pass membrane protein</topology>
    </subcellularLocation>
    <subcellularLocation>
        <location evidence="7">Membrane</location>
        <topology evidence="7">Multi-pass membrane protein</topology>
    </subcellularLocation>
</comment>
<comment type="caution">
    <text evidence="8">The sequence shown here is derived from an EMBL/GenBank/DDBJ whole genome shotgun (WGS) entry which is preliminary data.</text>
</comment>
<dbReference type="PANTHER" id="PTHR19317">
    <property type="entry name" value="PRENYLATED RAB ACCEPTOR 1-RELATED"/>
    <property type="match status" value="1"/>
</dbReference>
<dbReference type="PANTHER" id="PTHR19317:SF81">
    <property type="entry name" value="PRA1 FAMILY PROTEIN D"/>
    <property type="match status" value="1"/>
</dbReference>
<organism evidence="8 9">
    <name type="scientific">Crotalaria pallida</name>
    <name type="common">Smooth rattlebox</name>
    <name type="synonym">Crotalaria striata</name>
    <dbReference type="NCBI Taxonomy" id="3830"/>
    <lineage>
        <taxon>Eukaryota</taxon>
        <taxon>Viridiplantae</taxon>
        <taxon>Streptophyta</taxon>
        <taxon>Embryophyta</taxon>
        <taxon>Tracheophyta</taxon>
        <taxon>Spermatophyta</taxon>
        <taxon>Magnoliopsida</taxon>
        <taxon>eudicotyledons</taxon>
        <taxon>Gunneridae</taxon>
        <taxon>Pentapetalae</taxon>
        <taxon>rosids</taxon>
        <taxon>fabids</taxon>
        <taxon>Fabales</taxon>
        <taxon>Fabaceae</taxon>
        <taxon>Papilionoideae</taxon>
        <taxon>50 kb inversion clade</taxon>
        <taxon>genistoids sensu lato</taxon>
        <taxon>core genistoids</taxon>
        <taxon>Crotalarieae</taxon>
        <taxon>Crotalaria</taxon>
    </lineage>
</organism>
<feature type="transmembrane region" description="Helical" evidence="7">
    <location>
        <begin position="114"/>
        <end position="147"/>
    </location>
</feature>
<proteinExistence type="inferred from homology"/>
<keyword evidence="5 7" id="KW-1133">Transmembrane helix</keyword>
<keyword evidence="9" id="KW-1185">Reference proteome</keyword>
<dbReference type="EMBL" id="JAYWIO010000004">
    <property type="protein sequence ID" value="KAK7268903.1"/>
    <property type="molecule type" value="Genomic_DNA"/>
</dbReference>
<dbReference type="GO" id="GO:0005794">
    <property type="term" value="C:Golgi apparatus"/>
    <property type="evidence" value="ECO:0007669"/>
    <property type="project" value="TreeGrafter"/>
</dbReference>
<evidence type="ECO:0000256" key="4">
    <source>
        <dbReference type="ARBA" id="ARBA00022692"/>
    </source>
</evidence>
<keyword evidence="4 7" id="KW-0812">Transmembrane</keyword>
<sequence>MSSSTEFLSNFKDAAQSVISTRRPWLQFLSLTSLSLPSSLSDATTRLSYNFTFFLFNYTLIFFLVFLLTLLRHPLSLLLLLALFAAWYFLFLARDADEPLNLFNLVALNDTAVVFALALVTVVALFVTNVWLNLVVAVLIWGVVVFLHGALRGTEDLVGDDNESPYGPMLSDSHPAHDGAYTRL</sequence>
<evidence type="ECO:0000313" key="8">
    <source>
        <dbReference type="EMBL" id="KAK7268903.1"/>
    </source>
</evidence>
<comment type="similarity">
    <text evidence="3 7">Belongs to the PRA1 family.</text>
</comment>
<comment type="function">
    <text evidence="1 7">May be involved in both secretory and endocytic intracellular trafficking in the endosomal/prevacuolar compartments.</text>
</comment>
<gene>
    <name evidence="8" type="ORF">RIF29_21612</name>
</gene>
<evidence type="ECO:0000256" key="6">
    <source>
        <dbReference type="ARBA" id="ARBA00023136"/>
    </source>
</evidence>
<feature type="transmembrane region" description="Helical" evidence="7">
    <location>
        <begin position="77"/>
        <end position="94"/>
    </location>
</feature>
<name>A0AAN9F7N7_CROPI</name>
<evidence type="ECO:0000256" key="7">
    <source>
        <dbReference type="RuleBase" id="RU363107"/>
    </source>
</evidence>
<evidence type="ECO:0000256" key="5">
    <source>
        <dbReference type="ARBA" id="ARBA00022989"/>
    </source>
</evidence>
<dbReference type="Pfam" id="PF03208">
    <property type="entry name" value="PRA1"/>
    <property type="match status" value="1"/>
</dbReference>
<dbReference type="AlphaFoldDB" id="A0AAN9F7N7"/>
<dbReference type="InterPro" id="IPR004895">
    <property type="entry name" value="Prenylated_rab_accept_PRA1"/>
</dbReference>
<dbReference type="GO" id="GO:0016020">
    <property type="term" value="C:membrane"/>
    <property type="evidence" value="ECO:0007669"/>
    <property type="project" value="UniProtKB-SubCell"/>
</dbReference>
<evidence type="ECO:0000256" key="1">
    <source>
        <dbReference type="ARBA" id="ARBA00002501"/>
    </source>
</evidence>
<evidence type="ECO:0000256" key="2">
    <source>
        <dbReference type="ARBA" id="ARBA00004127"/>
    </source>
</evidence>
<reference evidence="8 9" key="1">
    <citation type="submission" date="2024-01" db="EMBL/GenBank/DDBJ databases">
        <title>The genomes of 5 underutilized Papilionoideae crops provide insights into root nodulation and disease resistanc.</title>
        <authorList>
            <person name="Yuan L."/>
        </authorList>
    </citation>
    <scope>NUCLEOTIDE SEQUENCE [LARGE SCALE GENOMIC DNA]</scope>
    <source>
        <strain evidence="8">ZHUSHIDOU_FW_LH</strain>
        <tissue evidence="8">Leaf</tissue>
    </source>
</reference>
<keyword evidence="7" id="KW-0813">Transport</keyword>
<evidence type="ECO:0000313" key="9">
    <source>
        <dbReference type="Proteomes" id="UP001372338"/>
    </source>
</evidence>
<dbReference type="GO" id="GO:0016192">
    <property type="term" value="P:vesicle-mediated transport"/>
    <property type="evidence" value="ECO:0007669"/>
    <property type="project" value="TreeGrafter"/>
</dbReference>
<protein>
    <recommendedName>
        <fullName evidence="7">PRA1 family protein</fullName>
    </recommendedName>
</protein>
<dbReference type="GO" id="GO:0005783">
    <property type="term" value="C:endoplasmic reticulum"/>
    <property type="evidence" value="ECO:0007669"/>
    <property type="project" value="TreeGrafter"/>
</dbReference>
<accession>A0AAN9F7N7</accession>
<evidence type="ECO:0000256" key="3">
    <source>
        <dbReference type="ARBA" id="ARBA00006483"/>
    </source>
</evidence>
<dbReference type="Proteomes" id="UP001372338">
    <property type="component" value="Unassembled WGS sequence"/>
</dbReference>